<evidence type="ECO:0000256" key="1">
    <source>
        <dbReference type="ARBA" id="ARBA00001946"/>
    </source>
</evidence>
<evidence type="ECO:0000313" key="6">
    <source>
        <dbReference type="EMBL" id="RNI20727.1"/>
    </source>
</evidence>
<dbReference type="InterPro" id="IPR020084">
    <property type="entry name" value="NUDIX_hydrolase_CS"/>
</dbReference>
<dbReference type="PANTHER" id="PTHR43046:SF14">
    <property type="entry name" value="MUTT_NUDIX FAMILY PROTEIN"/>
    <property type="match status" value="1"/>
</dbReference>
<dbReference type="InterPro" id="IPR020476">
    <property type="entry name" value="Nudix_hydrolase"/>
</dbReference>
<evidence type="ECO:0000256" key="3">
    <source>
        <dbReference type="ARBA" id="ARBA00022801"/>
    </source>
</evidence>
<proteinExistence type="inferred from homology"/>
<protein>
    <submittedName>
        <fullName evidence="6">NUDIX hydrolase</fullName>
    </submittedName>
</protein>
<dbReference type="GO" id="GO:0016787">
    <property type="term" value="F:hydrolase activity"/>
    <property type="evidence" value="ECO:0007669"/>
    <property type="project" value="UniProtKB-KW"/>
</dbReference>
<dbReference type="PRINTS" id="PR00502">
    <property type="entry name" value="NUDIXFAMILY"/>
</dbReference>
<dbReference type="InterPro" id="IPR015797">
    <property type="entry name" value="NUDIX_hydrolase-like_dom_sf"/>
</dbReference>
<dbReference type="Proteomes" id="UP000271678">
    <property type="component" value="Unassembled WGS sequence"/>
</dbReference>
<evidence type="ECO:0000256" key="2">
    <source>
        <dbReference type="ARBA" id="ARBA00005582"/>
    </source>
</evidence>
<keyword evidence="3 4" id="KW-0378">Hydrolase</keyword>
<dbReference type="Gene3D" id="3.90.79.10">
    <property type="entry name" value="Nucleoside Triphosphate Pyrophosphohydrolase"/>
    <property type="match status" value="1"/>
</dbReference>
<dbReference type="PROSITE" id="PS00893">
    <property type="entry name" value="NUDIX_BOX"/>
    <property type="match status" value="1"/>
</dbReference>
<gene>
    <name evidence="6" type="ORF">EFY87_14205</name>
</gene>
<dbReference type="Pfam" id="PF00293">
    <property type="entry name" value="NUDIX"/>
    <property type="match status" value="1"/>
</dbReference>
<keyword evidence="7" id="KW-1185">Reference proteome</keyword>
<dbReference type="PANTHER" id="PTHR43046">
    <property type="entry name" value="GDP-MANNOSE MANNOSYL HYDROLASE"/>
    <property type="match status" value="1"/>
</dbReference>
<dbReference type="OrthoDB" id="9804442at2"/>
<organism evidence="6 7">
    <name type="scientific">Flexivirga caeni</name>
    <dbReference type="NCBI Taxonomy" id="2294115"/>
    <lineage>
        <taxon>Bacteria</taxon>
        <taxon>Bacillati</taxon>
        <taxon>Actinomycetota</taxon>
        <taxon>Actinomycetes</taxon>
        <taxon>Micrococcales</taxon>
        <taxon>Dermacoccaceae</taxon>
        <taxon>Flexivirga</taxon>
    </lineage>
</organism>
<evidence type="ECO:0000256" key="4">
    <source>
        <dbReference type="RuleBase" id="RU003476"/>
    </source>
</evidence>
<comment type="caution">
    <text evidence="6">The sequence shown here is derived from an EMBL/GenBank/DDBJ whole genome shotgun (WGS) entry which is preliminary data.</text>
</comment>
<sequence length="158" mass="17860">MYSRIAQDESHPYLIKHPSGDWFEYVLPVSVKGIVIYDDEVLLVGNDRGELELPGGKLELGERPEDCVVRELSEETGVAVCAGLPVHTWVYEIFPHRHVFVVAYGVDLAEKKGRKPHPNADPEVKIAGWVKLAQLDDVTMPAEYSEAIKRWVRIRNAQ</sequence>
<comment type="cofactor">
    <cofactor evidence="1">
        <name>Mg(2+)</name>
        <dbReference type="ChEBI" id="CHEBI:18420"/>
    </cofactor>
</comment>
<dbReference type="InterPro" id="IPR000086">
    <property type="entry name" value="NUDIX_hydrolase_dom"/>
</dbReference>
<name>A0A3M9M695_9MICO</name>
<dbReference type="PROSITE" id="PS51462">
    <property type="entry name" value="NUDIX"/>
    <property type="match status" value="1"/>
</dbReference>
<accession>A0A3M9M695</accession>
<feature type="domain" description="Nudix hydrolase" evidence="5">
    <location>
        <begin position="24"/>
        <end position="154"/>
    </location>
</feature>
<dbReference type="RefSeq" id="WP_123272138.1">
    <property type="nucleotide sequence ID" value="NZ_RJJQ01000015.1"/>
</dbReference>
<evidence type="ECO:0000259" key="5">
    <source>
        <dbReference type="PROSITE" id="PS51462"/>
    </source>
</evidence>
<reference evidence="6 7" key="1">
    <citation type="submission" date="2018-11" db="EMBL/GenBank/DDBJ databases">
        <title>Draft genome of Simplicispira Flexivirga sp. BO-16.</title>
        <authorList>
            <person name="Im W.T."/>
        </authorList>
    </citation>
    <scope>NUCLEOTIDE SEQUENCE [LARGE SCALE GENOMIC DNA]</scope>
    <source>
        <strain evidence="6 7">BO-16</strain>
    </source>
</reference>
<dbReference type="SUPFAM" id="SSF55811">
    <property type="entry name" value="Nudix"/>
    <property type="match status" value="1"/>
</dbReference>
<evidence type="ECO:0000313" key="7">
    <source>
        <dbReference type="Proteomes" id="UP000271678"/>
    </source>
</evidence>
<dbReference type="EMBL" id="RJJQ01000015">
    <property type="protein sequence ID" value="RNI20727.1"/>
    <property type="molecule type" value="Genomic_DNA"/>
</dbReference>
<comment type="similarity">
    <text evidence="2 4">Belongs to the Nudix hydrolase family.</text>
</comment>
<dbReference type="AlphaFoldDB" id="A0A3M9M695"/>